<dbReference type="EnsemblMetazoa" id="BGLB031843-RA">
    <property type="protein sequence ID" value="BGLB031843-PA"/>
    <property type="gene ID" value="BGLB031843"/>
</dbReference>
<proteinExistence type="predicted"/>
<reference evidence="1" key="1">
    <citation type="submission" date="2020-05" db="UniProtKB">
        <authorList>
            <consortium name="EnsemblMetazoa"/>
        </authorList>
    </citation>
    <scope>IDENTIFICATION</scope>
    <source>
        <strain evidence="1">BB02</strain>
    </source>
</reference>
<name>A0A2C9LK41_BIOGL</name>
<organism evidence="1 2">
    <name type="scientific">Biomphalaria glabrata</name>
    <name type="common">Bloodfluke planorb</name>
    <name type="synonym">Freshwater snail</name>
    <dbReference type="NCBI Taxonomy" id="6526"/>
    <lineage>
        <taxon>Eukaryota</taxon>
        <taxon>Metazoa</taxon>
        <taxon>Spiralia</taxon>
        <taxon>Lophotrochozoa</taxon>
        <taxon>Mollusca</taxon>
        <taxon>Gastropoda</taxon>
        <taxon>Heterobranchia</taxon>
        <taxon>Euthyneura</taxon>
        <taxon>Panpulmonata</taxon>
        <taxon>Hygrophila</taxon>
        <taxon>Lymnaeoidea</taxon>
        <taxon>Planorbidae</taxon>
        <taxon>Biomphalaria</taxon>
    </lineage>
</organism>
<dbReference type="VEuPathDB" id="VectorBase:BGLAX_049268"/>
<dbReference type="VEuPathDB" id="VectorBase:BGLB031843"/>
<dbReference type="Proteomes" id="UP000076420">
    <property type="component" value="Unassembled WGS sequence"/>
</dbReference>
<sequence length="204" mass="23222">MDKFLRTIRLDADPNSTNDSVTWKHWIYCFDRFVTKVGASESEQFDLLCNFVSQSLYQYISTCSKYSKAKSNLENLFVKAPNELLARHWLATCKQKVDQSLDQFVHKLRVMARDCQFRAVSADKNEEDAIRDAFVSGMRSGVIRQRLLEKRYLDLKMALDTAKTLDMALKESSSFSAPSQLVESSLSSSAISTEEMVDSETIAT</sequence>
<gene>
    <name evidence="1" type="primary">106076017</name>
</gene>
<dbReference type="STRING" id="6526.A0A2C9LK41"/>
<protein>
    <recommendedName>
        <fullName evidence="3">Retrotransposon gag domain-containing protein</fullName>
    </recommendedName>
</protein>
<evidence type="ECO:0008006" key="3">
    <source>
        <dbReference type="Google" id="ProtNLM"/>
    </source>
</evidence>
<evidence type="ECO:0000313" key="2">
    <source>
        <dbReference type="Proteomes" id="UP000076420"/>
    </source>
</evidence>
<evidence type="ECO:0000313" key="1">
    <source>
        <dbReference type="EnsemblMetazoa" id="BGLB031843-PA"/>
    </source>
</evidence>
<accession>A0A2C9LK41</accession>
<dbReference type="AlphaFoldDB" id="A0A2C9LK41"/>
<dbReference type="PANTHER" id="PTHR33198">
    <property type="entry name" value="ANK_REP_REGION DOMAIN-CONTAINING PROTEIN-RELATED"/>
    <property type="match status" value="1"/>
</dbReference>
<dbReference type="KEGG" id="bgt:106076017"/>